<protein>
    <submittedName>
        <fullName evidence="1">Uncharacterized protein</fullName>
    </submittedName>
</protein>
<dbReference type="EMBL" id="KB446561">
    <property type="protein sequence ID" value="EME79863.1"/>
    <property type="molecule type" value="Genomic_DNA"/>
</dbReference>
<organism evidence="1 2">
    <name type="scientific">Pseudocercospora fijiensis (strain CIRAD86)</name>
    <name type="common">Black leaf streak disease fungus</name>
    <name type="synonym">Mycosphaerella fijiensis</name>
    <dbReference type="NCBI Taxonomy" id="383855"/>
    <lineage>
        <taxon>Eukaryota</taxon>
        <taxon>Fungi</taxon>
        <taxon>Dikarya</taxon>
        <taxon>Ascomycota</taxon>
        <taxon>Pezizomycotina</taxon>
        <taxon>Dothideomycetes</taxon>
        <taxon>Dothideomycetidae</taxon>
        <taxon>Mycosphaerellales</taxon>
        <taxon>Mycosphaerellaceae</taxon>
        <taxon>Pseudocercospora</taxon>
    </lineage>
</organism>
<evidence type="ECO:0000313" key="2">
    <source>
        <dbReference type="Proteomes" id="UP000016932"/>
    </source>
</evidence>
<sequence>MARTPLLKSKKIGGACSDPFSANEAGATWSVFFSWTMLYAREEVRRYDRSTKLARIQLGVWSRNWPYI</sequence>
<dbReference type="Proteomes" id="UP000016932">
    <property type="component" value="Unassembled WGS sequence"/>
</dbReference>
<accession>M3ARY3</accession>
<dbReference type="GeneID" id="19333645"/>
<name>M3ARY3_PSEFD</name>
<dbReference type="VEuPathDB" id="FungiDB:MYCFIDRAFT_176870"/>
<keyword evidence="2" id="KW-1185">Reference proteome</keyword>
<evidence type="ECO:0000313" key="1">
    <source>
        <dbReference type="EMBL" id="EME79863.1"/>
    </source>
</evidence>
<dbReference type="AlphaFoldDB" id="M3ARY3"/>
<dbReference type="HOGENOM" id="CLU_2795027_0_0_1"/>
<dbReference type="RefSeq" id="XP_007928984.1">
    <property type="nucleotide sequence ID" value="XM_007930793.1"/>
</dbReference>
<reference evidence="1 2" key="1">
    <citation type="journal article" date="2012" name="PLoS Pathog.">
        <title>Diverse lifestyles and strategies of plant pathogenesis encoded in the genomes of eighteen Dothideomycetes fungi.</title>
        <authorList>
            <person name="Ohm R.A."/>
            <person name="Feau N."/>
            <person name="Henrissat B."/>
            <person name="Schoch C.L."/>
            <person name="Horwitz B.A."/>
            <person name="Barry K.W."/>
            <person name="Condon B.J."/>
            <person name="Copeland A.C."/>
            <person name="Dhillon B."/>
            <person name="Glaser F."/>
            <person name="Hesse C.N."/>
            <person name="Kosti I."/>
            <person name="LaButti K."/>
            <person name="Lindquist E.A."/>
            <person name="Lucas S."/>
            <person name="Salamov A.A."/>
            <person name="Bradshaw R.E."/>
            <person name="Ciuffetti L."/>
            <person name="Hamelin R.C."/>
            <person name="Kema G.H.J."/>
            <person name="Lawrence C."/>
            <person name="Scott J.A."/>
            <person name="Spatafora J.W."/>
            <person name="Turgeon B.G."/>
            <person name="de Wit P.J.G.M."/>
            <person name="Zhong S."/>
            <person name="Goodwin S.B."/>
            <person name="Grigoriev I.V."/>
        </authorList>
    </citation>
    <scope>NUCLEOTIDE SEQUENCE [LARGE SCALE GENOMIC DNA]</scope>
    <source>
        <strain evidence="1 2">CIRAD86</strain>
    </source>
</reference>
<gene>
    <name evidence="1" type="ORF">MYCFIDRAFT_176870</name>
</gene>
<proteinExistence type="predicted"/>
<dbReference type="KEGG" id="pfj:MYCFIDRAFT_176870"/>